<keyword evidence="1" id="KW-0812">Transmembrane</keyword>
<dbReference type="AlphaFoldDB" id="A0A3N1HJU1"/>
<evidence type="ECO:0000313" key="3">
    <source>
        <dbReference type="Proteomes" id="UP000276232"/>
    </source>
</evidence>
<gene>
    <name evidence="2" type="ORF">EDC03_2061</name>
</gene>
<dbReference type="RefSeq" id="WP_123380167.1">
    <property type="nucleotide sequence ID" value="NZ_RJKN01000005.1"/>
</dbReference>
<proteinExistence type="predicted"/>
<keyword evidence="3" id="KW-1185">Reference proteome</keyword>
<name>A0A3N1HJU1_9ACTN</name>
<evidence type="ECO:0000313" key="2">
    <source>
        <dbReference type="EMBL" id="ROP42776.1"/>
    </source>
</evidence>
<reference evidence="2 3" key="1">
    <citation type="journal article" date="2015" name="Stand. Genomic Sci.">
        <title>Genomic Encyclopedia of Bacterial and Archaeal Type Strains, Phase III: the genomes of soil and plant-associated and newly described type strains.</title>
        <authorList>
            <person name="Whitman W.B."/>
            <person name="Woyke T."/>
            <person name="Klenk H.P."/>
            <person name="Zhou Y."/>
            <person name="Lilburn T.G."/>
            <person name="Beck B.J."/>
            <person name="De Vos P."/>
            <person name="Vandamme P."/>
            <person name="Eisen J.A."/>
            <person name="Garrity G."/>
            <person name="Hugenholtz P."/>
            <person name="Kyrpides N.C."/>
        </authorList>
    </citation>
    <scope>NUCLEOTIDE SEQUENCE [LARGE SCALE GENOMIC DNA]</scope>
    <source>
        <strain evidence="2 3">CECT 7306</strain>
    </source>
</reference>
<keyword evidence="1" id="KW-1133">Transmembrane helix</keyword>
<organism evidence="2 3">
    <name type="scientific">Pseudokineococcus lusitanus</name>
    <dbReference type="NCBI Taxonomy" id="763993"/>
    <lineage>
        <taxon>Bacteria</taxon>
        <taxon>Bacillati</taxon>
        <taxon>Actinomycetota</taxon>
        <taxon>Actinomycetes</taxon>
        <taxon>Kineosporiales</taxon>
        <taxon>Kineosporiaceae</taxon>
        <taxon>Pseudokineococcus</taxon>
    </lineage>
</organism>
<comment type="caution">
    <text evidence="2">The sequence shown here is derived from an EMBL/GenBank/DDBJ whole genome shotgun (WGS) entry which is preliminary data.</text>
</comment>
<sequence length="147" mass="15149">MAGTTSRRFARRFKDAVARHPAPDLRRGPSGRVVAVLVGAVLVLGNGLLVLGPVLGLVGAAAAAGPVLDVPAASGTVVVVLGYLVAVALLAGAWASRRTWSAWTLAVLAWLVSLAVSLWPLVATANAAVDRVGDIWPWITELVRSVS</sequence>
<evidence type="ECO:0000256" key="1">
    <source>
        <dbReference type="SAM" id="Phobius"/>
    </source>
</evidence>
<feature type="transmembrane region" description="Helical" evidence="1">
    <location>
        <begin position="33"/>
        <end position="60"/>
    </location>
</feature>
<protein>
    <submittedName>
        <fullName evidence="2">Uncharacterized protein</fullName>
    </submittedName>
</protein>
<feature type="transmembrane region" description="Helical" evidence="1">
    <location>
        <begin position="72"/>
        <end position="95"/>
    </location>
</feature>
<accession>A0A3N1HJU1</accession>
<dbReference type="InParanoid" id="A0A3N1HJU1"/>
<dbReference type="EMBL" id="RJKN01000005">
    <property type="protein sequence ID" value="ROP42776.1"/>
    <property type="molecule type" value="Genomic_DNA"/>
</dbReference>
<keyword evidence="1" id="KW-0472">Membrane</keyword>
<dbReference type="Proteomes" id="UP000276232">
    <property type="component" value="Unassembled WGS sequence"/>
</dbReference>
<feature type="transmembrane region" description="Helical" evidence="1">
    <location>
        <begin position="102"/>
        <end position="122"/>
    </location>
</feature>